<keyword evidence="2" id="KW-1185">Reference proteome</keyword>
<organism evidence="1 2">
    <name type="scientific">Flavobacterium caseinilyticum</name>
    <dbReference type="NCBI Taxonomy" id="2541732"/>
    <lineage>
        <taxon>Bacteria</taxon>
        <taxon>Pseudomonadati</taxon>
        <taxon>Bacteroidota</taxon>
        <taxon>Flavobacteriia</taxon>
        <taxon>Flavobacteriales</taxon>
        <taxon>Flavobacteriaceae</taxon>
        <taxon>Flavobacterium</taxon>
    </lineage>
</organism>
<evidence type="ECO:0000313" key="1">
    <source>
        <dbReference type="EMBL" id="TDD77083.1"/>
    </source>
</evidence>
<reference evidence="1 2" key="1">
    <citation type="submission" date="2019-03" db="EMBL/GenBank/DDBJ databases">
        <title>Flavobacterium AT-3-2 sp. nov., isolated from arctic soil.</title>
        <authorList>
            <person name="Chaudhary D.K."/>
        </authorList>
    </citation>
    <scope>NUCLEOTIDE SEQUENCE [LARGE SCALE GENOMIC DNA]</scope>
    <source>
        <strain evidence="1 2">AT-3-2</strain>
    </source>
</reference>
<dbReference type="EMBL" id="SMFM01000002">
    <property type="protein sequence ID" value="TDD77083.1"/>
    <property type="molecule type" value="Genomic_DNA"/>
</dbReference>
<dbReference type="Gene3D" id="1.10.260.40">
    <property type="entry name" value="lambda repressor-like DNA-binding domains"/>
    <property type="match status" value="1"/>
</dbReference>
<accession>A0A4R5AW89</accession>
<protein>
    <recommendedName>
        <fullName evidence="3">XRE family transcriptional regulator</fullName>
    </recommendedName>
</protein>
<proteinExistence type="predicted"/>
<dbReference type="AlphaFoldDB" id="A0A4R5AW89"/>
<dbReference type="RefSeq" id="WP_131908879.1">
    <property type="nucleotide sequence ID" value="NZ_SMFM01000002.1"/>
</dbReference>
<dbReference type="InterPro" id="IPR010982">
    <property type="entry name" value="Lambda_DNA-bd_dom_sf"/>
</dbReference>
<gene>
    <name evidence="1" type="ORF">E0F89_05655</name>
</gene>
<evidence type="ECO:0000313" key="2">
    <source>
        <dbReference type="Proteomes" id="UP000295278"/>
    </source>
</evidence>
<comment type="caution">
    <text evidence="1">The sequence shown here is derived from an EMBL/GenBank/DDBJ whole genome shotgun (WGS) entry which is preliminary data.</text>
</comment>
<dbReference type="Proteomes" id="UP000295278">
    <property type="component" value="Unassembled WGS sequence"/>
</dbReference>
<dbReference type="OrthoDB" id="796548at2"/>
<evidence type="ECO:0008006" key="3">
    <source>
        <dbReference type="Google" id="ProtNLM"/>
    </source>
</evidence>
<dbReference type="GO" id="GO:0003677">
    <property type="term" value="F:DNA binding"/>
    <property type="evidence" value="ECO:0007669"/>
    <property type="project" value="InterPro"/>
</dbReference>
<name>A0A4R5AW89_9FLAO</name>
<sequence length="144" mass="16595">MKPIDRVEKLIKFKGISISAFEQETGMSNNSIQTAIKRQSNLKDSTINSILDTYKDISPIWLLRGEGEMLREPAEVNIERSVLQNIQHENDYTRSLIELLFNSILFKEKITELVKNEIPTGETDRDLNLIKDLEQLMNNKSVTD</sequence>